<dbReference type="Proteomes" id="UP000218231">
    <property type="component" value="Unassembled WGS sequence"/>
</dbReference>
<proteinExistence type="predicted"/>
<evidence type="ECO:0000313" key="2">
    <source>
        <dbReference type="EMBL" id="PAV92463.1"/>
    </source>
</evidence>
<comment type="caution">
    <text evidence="2">The sequence shown here is derived from an EMBL/GenBank/DDBJ whole genome shotgun (WGS) entry which is preliminary data.</text>
</comment>
<protein>
    <submittedName>
        <fullName evidence="2">Uncharacterized protein</fullName>
    </submittedName>
</protein>
<keyword evidence="3" id="KW-1185">Reference proteome</keyword>
<gene>
    <name evidence="2" type="ORF">WR25_23841</name>
</gene>
<evidence type="ECO:0000313" key="3">
    <source>
        <dbReference type="Proteomes" id="UP000218231"/>
    </source>
</evidence>
<feature type="region of interest" description="Disordered" evidence="1">
    <location>
        <begin position="110"/>
        <end position="151"/>
    </location>
</feature>
<sequence length="239" mass="24616">MASFGAQPCGLGPGGLLRLTTKTRLPSADVATALGYQPVGTSPVTVPPVALGATMATALIPPSVTSNRPSRSWARPLGLSPLPIAGAASASGKPVAIVLGGEQSVIAGIGQQGGGLADRRDPAGDPDSRPRRRQRDNLPIAGRRHPGMAGIGPCDRKGILAARNAALRRVDLSGTQVLLGDDRTAIQVEQAHRVIVIVGDESVMPIRADRDARRLRLDPGTEAGGVAEPDRRGFDIPPA</sequence>
<organism evidence="2 3">
    <name type="scientific">Diploscapter pachys</name>
    <dbReference type="NCBI Taxonomy" id="2018661"/>
    <lineage>
        <taxon>Eukaryota</taxon>
        <taxon>Metazoa</taxon>
        <taxon>Ecdysozoa</taxon>
        <taxon>Nematoda</taxon>
        <taxon>Chromadorea</taxon>
        <taxon>Rhabditida</taxon>
        <taxon>Rhabditina</taxon>
        <taxon>Rhabditomorpha</taxon>
        <taxon>Rhabditoidea</taxon>
        <taxon>Rhabditidae</taxon>
        <taxon>Diploscapter</taxon>
    </lineage>
</organism>
<feature type="region of interest" description="Disordered" evidence="1">
    <location>
        <begin position="218"/>
        <end position="239"/>
    </location>
</feature>
<name>A0A2A2M256_9BILA</name>
<reference evidence="2 3" key="1">
    <citation type="journal article" date="2017" name="Curr. Biol.">
        <title>Genome architecture and evolution of a unichromosomal asexual nematode.</title>
        <authorList>
            <person name="Fradin H."/>
            <person name="Zegar C."/>
            <person name="Gutwein M."/>
            <person name="Lucas J."/>
            <person name="Kovtun M."/>
            <person name="Corcoran D."/>
            <person name="Baugh L.R."/>
            <person name="Kiontke K."/>
            <person name="Gunsalus K."/>
            <person name="Fitch D.H."/>
            <person name="Piano F."/>
        </authorList>
    </citation>
    <scope>NUCLEOTIDE SEQUENCE [LARGE SCALE GENOMIC DNA]</scope>
    <source>
        <strain evidence="2">PF1309</strain>
    </source>
</reference>
<dbReference type="EMBL" id="LIAE01006188">
    <property type="protein sequence ID" value="PAV92463.1"/>
    <property type="molecule type" value="Genomic_DNA"/>
</dbReference>
<evidence type="ECO:0000256" key="1">
    <source>
        <dbReference type="SAM" id="MobiDB-lite"/>
    </source>
</evidence>
<feature type="compositionally biased region" description="Basic and acidic residues" evidence="1">
    <location>
        <begin position="117"/>
        <end position="129"/>
    </location>
</feature>
<accession>A0A2A2M256</accession>
<feature type="compositionally biased region" description="Basic and acidic residues" evidence="1">
    <location>
        <begin position="228"/>
        <end position="239"/>
    </location>
</feature>
<dbReference type="AlphaFoldDB" id="A0A2A2M256"/>